<proteinExistence type="predicted"/>
<evidence type="ECO:0000313" key="2">
    <source>
        <dbReference type="WBParaSite" id="JU765_v2.g15165.t1"/>
    </source>
</evidence>
<protein>
    <submittedName>
        <fullName evidence="2">UDP-glucose 4-epimerase</fullName>
    </submittedName>
</protein>
<dbReference type="Proteomes" id="UP000887576">
    <property type="component" value="Unplaced"/>
</dbReference>
<dbReference type="WBParaSite" id="JU765_v2.g15165.t1">
    <property type="protein sequence ID" value="JU765_v2.g15165.t1"/>
    <property type="gene ID" value="JU765_v2.g15165"/>
</dbReference>
<reference evidence="2" key="1">
    <citation type="submission" date="2022-11" db="UniProtKB">
        <authorList>
            <consortium name="WormBaseParasite"/>
        </authorList>
    </citation>
    <scope>IDENTIFICATION</scope>
</reference>
<organism evidence="1 2">
    <name type="scientific">Panagrolaimus sp. JU765</name>
    <dbReference type="NCBI Taxonomy" id="591449"/>
    <lineage>
        <taxon>Eukaryota</taxon>
        <taxon>Metazoa</taxon>
        <taxon>Ecdysozoa</taxon>
        <taxon>Nematoda</taxon>
        <taxon>Chromadorea</taxon>
        <taxon>Rhabditida</taxon>
        <taxon>Tylenchina</taxon>
        <taxon>Panagrolaimomorpha</taxon>
        <taxon>Panagrolaimoidea</taxon>
        <taxon>Panagrolaimidae</taxon>
        <taxon>Panagrolaimus</taxon>
    </lineage>
</organism>
<name>A0AC34QCX8_9BILA</name>
<sequence length="350" mass="38201">MHILVTGGAGFIGSHTILELLNAGYTLTAIDNFANAIPDETGNAISLKRVTEITGKDIPFKKVDVLNVDELDEVFKAEKFDAVIHLAALKAVGESSQKPLEYYSNNVIGSINLIKLCKKHNVKNFVFSSSATVYGPPSELPITENAHTGSGITNPYGQTKYMIEQILTDLSIAENDWNIILLRYFNPVGAHSSGKIGEDPQGIPNNLMPFVSQVAIGRLPVVKIFGNKFDTPDGTGIRDYIHIVDLAKGHVAALDRIKKLGKIGREVYNLGTGKGYSVLEMIAALEKASGRKIPTEISVPRLGDVACVYCDPSLAAKNLNWKAEFGLDEMCRDLWNWQTQNPNGFLDAKN</sequence>
<accession>A0AC34QCX8</accession>
<evidence type="ECO:0000313" key="1">
    <source>
        <dbReference type="Proteomes" id="UP000887576"/>
    </source>
</evidence>